<dbReference type="PANTHER" id="PTHR10131">
    <property type="entry name" value="TNF RECEPTOR ASSOCIATED FACTOR"/>
    <property type="match status" value="1"/>
</dbReference>
<evidence type="ECO:0000256" key="3">
    <source>
        <dbReference type="ARBA" id="ARBA00022499"/>
    </source>
</evidence>
<gene>
    <name evidence="13" type="ORF">GPM918_LOCUS26665</name>
    <name evidence="14" type="ORF">SRO942_LOCUS26864</name>
</gene>
<organism evidence="13 15">
    <name type="scientific">Didymodactylos carnosus</name>
    <dbReference type="NCBI Taxonomy" id="1234261"/>
    <lineage>
        <taxon>Eukaryota</taxon>
        <taxon>Metazoa</taxon>
        <taxon>Spiralia</taxon>
        <taxon>Gnathifera</taxon>
        <taxon>Rotifera</taxon>
        <taxon>Eurotatoria</taxon>
        <taxon>Bdelloidea</taxon>
        <taxon>Philodinida</taxon>
        <taxon>Philodinidae</taxon>
        <taxon>Didymodactylos</taxon>
    </lineage>
</organism>
<dbReference type="PIRSF" id="PIRSF015614">
    <property type="entry name" value="TRAF"/>
    <property type="match status" value="1"/>
</dbReference>
<keyword evidence="5 9" id="KW-0863">Zinc-finger</keyword>
<dbReference type="Proteomes" id="UP000681722">
    <property type="component" value="Unassembled WGS sequence"/>
</dbReference>
<keyword evidence="3" id="KW-1017">Isopeptide bond</keyword>
<accession>A0A815AUU6</accession>
<dbReference type="Pfam" id="PF21355">
    <property type="entry name" value="TRAF-mep_MATH"/>
    <property type="match status" value="1"/>
</dbReference>
<feature type="region of interest" description="Disordered" evidence="10">
    <location>
        <begin position="480"/>
        <end position="501"/>
    </location>
</feature>
<dbReference type="InterPro" id="IPR049342">
    <property type="entry name" value="TRAF1-6_MATH_dom"/>
</dbReference>
<keyword evidence="15" id="KW-1185">Reference proteome</keyword>
<keyword evidence="6" id="KW-0862">Zinc</keyword>
<dbReference type="InterPro" id="IPR013083">
    <property type="entry name" value="Znf_RING/FYVE/PHD"/>
</dbReference>
<evidence type="ECO:0000256" key="10">
    <source>
        <dbReference type="SAM" id="MobiDB-lite"/>
    </source>
</evidence>
<dbReference type="GO" id="GO:0009898">
    <property type="term" value="C:cytoplasmic side of plasma membrane"/>
    <property type="evidence" value="ECO:0007669"/>
    <property type="project" value="TreeGrafter"/>
</dbReference>
<evidence type="ECO:0000256" key="1">
    <source>
        <dbReference type="ARBA" id="ARBA00004496"/>
    </source>
</evidence>
<evidence type="ECO:0000313" key="14">
    <source>
        <dbReference type="EMBL" id="CAF4041391.1"/>
    </source>
</evidence>
<dbReference type="InterPro" id="IPR008974">
    <property type="entry name" value="TRAF-like"/>
</dbReference>
<dbReference type="SUPFAM" id="SSF57850">
    <property type="entry name" value="RING/U-box"/>
    <property type="match status" value="1"/>
</dbReference>
<dbReference type="GO" id="GO:0006915">
    <property type="term" value="P:apoptotic process"/>
    <property type="evidence" value="ECO:0007669"/>
    <property type="project" value="UniProtKB-KW"/>
</dbReference>
<comment type="caution">
    <text evidence="13">The sequence shown here is derived from an EMBL/GenBank/DDBJ whole genome shotgun (WGS) entry which is preliminary data.</text>
</comment>
<dbReference type="SUPFAM" id="SSF49599">
    <property type="entry name" value="TRAF domain-like"/>
    <property type="match status" value="1"/>
</dbReference>
<dbReference type="GO" id="GO:0043122">
    <property type="term" value="P:regulation of canonical NF-kappaB signal transduction"/>
    <property type="evidence" value="ECO:0007669"/>
    <property type="project" value="TreeGrafter"/>
</dbReference>
<reference evidence="13" key="1">
    <citation type="submission" date="2021-02" db="EMBL/GenBank/DDBJ databases">
        <authorList>
            <person name="Nowell W R."/>
        </authorList>
    </citation>
    <scope>NUCLEOTIDE SEQUENCE</scope>
</reference>
<dbReference type="Proteomes" id="UP000663829">
    <property type="component" value="Unassembled WGS sequence"/>
</dbReference>
<dbReference type="EMBL" id="CAJNOQ010010839">
    <property type="protein sequence ID" value="CAF1262241.1"/>
    <property type="molecule type" value="Genomic_DNA"/>
</dbReference>
<keyword evidence="7" id="KW-0832">Ubl conjugation</keyword>
<dbReference type="InterPro" id="IPR012227">
    <property type="entry name" value="TNF_rcpt-assoc_TRAF_met"/>
</dbReference>
<dbReference type="Gene3D" id="2.60.210.10">
    <property type="entry name" value="Apoptosis, Tumor Necrosis Factor Receptor Associated Protein 2, Chain A"/>
    <property type="match status" value="1"/>
</dbReference>
<dbReference type="GO" id="GO:0007165">
    <property type="term" value="P:signal transduction"/>
    <property type="evidence" value="ECO:0007669"/>
    <property type="project" value="InterPro"/>
</dbReference>
<keyword evidence="5 9" id="KW-0479">Metal-binding</keyword>
<feature type="domain" description="MATH" evidence="12">
    <location>
        <begin position="298"/>
        <end position="445"/>
    </location>
</feature>
<proteinExistence type="predicted"/>
<comment type="subcellular location">
    <subcellularLocation>
        <location evidence="1">Cytoplasm</location>
    </subcellularLocation>
</comment>
<dbReference type="CDD" id="cd00270">
    <property type="entry name" value="MATH_TRAF_C"/>
    <property type="match status" value="1"/>
</dbReference>
<dbReference type="SMART" id="SM00061">
    <property type="entry name" value="MATH"/>
    <property type="match status" value="1"/>
</dbReference>
<dbReference type="EMBL" id="CAJOBC010019317">
    <property type="protein sequence ID" value="CAF4041391.1"/>
    <property type="molecule type" value="Genomic_DNA"/>
</dbReference>
<dbReference type="GO" id="GO:0042981">
    <property type="term" value="P:regulation of apoptotic process"/>
    <property type="evidence" value="ECO:0007669"/>
    <property type="project" value="InterPro"/>
</dbReference>
<evidence type="ECO:0000256" key="9">
    <source>
        <dbReference type="PROSITE-ProRule" id="PRU00175"/>
    </source>
</evidence>
<dbReference type="PROSITE" id="PS50144">
    <property type="entry name" value="MATH"/>
    <property type="match status" value="1"/>
</dbReference>
<evidence type="ECO:0000259" key="12">
    <source>
        <dbReference type="PROSITE" id="PS50144"/>
    </source>
</evidence>
<protein>
    <recommendedName>
        <fullName evidence="16">TNF receptor-associated factor</fullName>
    </recommendedName>
</protein>
<dbReference type="PROSITE" id="PS50089">
    <property type="entry name" value="ZF_RING_2"/>
    <property type="match status" value="1"/>
</dbReference>
<evidence type="ECO:0008006" key="16">
    <source>
        <dbReference type="Google" id="ProtNLM"/>
    </source>
</evidence>
<name>A0A815AUU6_9BILA</name>
<evidence type="ECO:0000256" key="4">
    <source>
        <dbReference type="ARBA" id="ARBA00022703"/>
    </source>
</evidence>
<keyword evidence="2" id="KW-0963">Cytoplasm</keyword>
<keyword evidence="4" id="KW-0053">Apoptosis</keyword>
<dbReference type="GO" id="GO:0005164">
    <property type="term" value="F:tumor necrosis factor receptor binding"/>
    <property type="evidence" value="ECO:0007669"/>
    <property type="project" value="TreeGrafter"/>
</dbReference>
<evidence type="ECO:0000313" key="13">
    <source>
        <dbReference type="EMBL" id="CAF1262241.1"/>
    </source>
</evidence>
<dbReference type="PANTHER" id="PTHR10131:SF138">
    <property type="entry name" value="RE66324P"/>
    <property type="match status" value="1"/>
</dbReference>
<dbReference type="OrthoDB" id="6499288at2759"/>
<dbReference type="InterPro" id="IPR002083">
    <property type="entry name" value="MATH/TRAF_dom"/>
</dbReference>
<feature type="domain" description="RING-type" evidence="11">
    <location>
        <begin position="27"/>
        <end position="67"/>
    </location>
</feature>
<keyword evidence="8" id="KW-0175">Coiled coil</keyword>
<dbReference type="FunFam" id="2.60.210.10:FF:000001">
    <property type="entry name" value="TNF receptor-associated factor"/>
    <property type="match status" value="1"/>
</dbReference>
<evidence type="ECO:0000256" key="8">
    <source>
        <dbReference type="ARBA" id="ARBA00023054"/>
    </source>
</evidence>
<evidence type="ECO:0000256" key="2">
    <source>
        <dbReference type="ARBA" id="ARBA00022490"/>
    </source>
</evidence>
<evidence type="ECO:0000256" key="6">
    <source>
        <dbReference type="ARBA" id="ARBA00022833"/>
    </source>
</evidence>
<dbReference type="GO" id="GO:0005737">
    <property type="term" value="C:cytoplasm"/>
    <property type="evidence" value="ECO:0007669"/>
    <property type="project" value="UniProtKB-SubCell"/>
</dbReference>
<sequence length="501" mass="57518">MSLSDQQQRSHGYYIANRDTVDVKYICPLCRLLIREPVQILSCGDRTCQNCLNSNIGQTEFRCPSCKKVATKSDVIIDRGFKRDIEQLTVICYRKIQGCQWSGRLKDYQTHIDQSHSNLICDYRKERFSDIVTLNEHKLEHCEKASVECPLSKYGCCSTNIIQSEFGEHLLSEQHQSTLLKTLKLSETFSNRSGLIMELEPHISGTELYIDLQKYYQTLNIFNQGVQTLTVDSVRLSEESIRNTNLIQTAEKELSQVKQAIEEKNYVLSGLRPQEEILHQDITSMNLVIEDMKVLSKDGTLIWRIDCISEKMTDAQSGRQASIYSPPFYSSPTGYKMRARLYLNGDGNARHTHMSLFFLLMRGEYDSILCWPFNYKVTFCLFDQTQQNRHVIDSFRPDTKSNSFQQPGSEMNIASGIPKFFPLSMIMQDNNPYVRDDTMFIKIIVDLCETSKLMLPFSLSLNPGLPLHVQQALIKQELQRREQQQPAQAATPSEVLPTSCS</sequence>
<evidence type="ECO:0000256" key="5">
    <source>
        <dbReference type="ARBA" id="ARBA00022771"/>
    </source>
</evidence>
<evidence type="ECO:0000256" key="7">
    <source>
        <dbReference type="ARBA" id="ARBA00022843"/>
    </source>
</evidence>
<dbReference type="AlphaFoldDB" id="A0A815AUU6"/>
<evidence type="ECO:0000313" key="15">
    <source>
        <dbReference type="Proteomes" id="UP000663829"/>
    </source>
</evidence>
<dbReference type="InterPro" id="IPR001841">
    <property type="entry name" value="Znf_RING"/>
</dbReference>
<dbReference type="GO" id="GO:0008270">
    <property type="term" value="F:zinc ion binding"/>
    <property type="evidence" value="ECO:0007669"/>
    <property type="project" value="UniProtKB-KW"/>
</dbReference>
<dbReference type="Gene3D" id="3.30.40.10">
    <property type="entry name" value="Zinc/RING finger domain, C3HC4 (zinc finger)"/>
    <property type="match status" value="1"/>
</dbReference>
<evidence type="ECO:0000259" key="11">
    <source>
        <dbReference type="PROSITE" id="PS50089"/>
    </source>
</evidence>